<organism evidence="9 10">
    <name type="scientific">Croceimicrobium hydrocarbonivorans</name>
    <dbReference type="NCBI Taxonomy" id="2761580"/>
    <lineage>
        <taxon>Bacteria</taxon>
        <taxon>Pseudomonadati</taxon>
        <taxon>Bacteroidota</taxon>
        <taxon>Flavobacteriia</taxon>
        <taxon>Flavobacteriales</taxon>
        <taxon>Owenweeksiaceae</taxon>
        <taxon>Croceimicrobium</taxon>
    </lineage>
</organism>
<feature type="transmembrane region" description="Helical" evidence="7">
    <location>
        <begin position="533"/>
        <end position="552"/>
    </location>
</feature>
<accession>A0A7H0VJP1</accession>
<dbReference type="InterPro" id="IPR050321">
    <property type="entry name" value="Glycosyltr_2/OpgH_subfam"/>
</dbReference>
<dbReference type="Gene3D" id="3.90.550.10">
    <property type="entry name" value="Spore Coat Polysaccharide Biosynthesis Protein SpsA, Chain A"/>
    <property type="match status" value="1"/>
</dbReference>
<feature type="transmembrane region" description="Helical" evidence="7">
    <location>
        <begin position="368"/>
        <end position="389"/>
    </location>
</feature>
<feature type="transmembrane region" description="Helical" evidence="7">
    <location>
        <begin position="20"/>
        <end position="38"/>
    </location>
</feature>
<evidence type="ECO:0000313" key="9">
    <source>
        <dbReference type="EMBL" id="QNR25939.1"/>
    </source>
</evidence>
<dbReference type="CDD" id="cd06421">
    <property type="entry name" value="CESA_CelA_like"/>
    <property type="match status" value="1"/>
</dbReference>
<dbReference type="Gene3D" id="3.20.20.80">
    <property type="entry name" value="Glycosidases"/>
    <property type="match status" value="1"/>
</dbReference>
<evidence type="ECO:0000313" key="10">
    <source>
        <dbReference type="Proteomes" id="UP000516305"/>
    </source>
</evidence>
<dbReference type="GO" id="GO:0005886">
    <property type="term" value="C:plasma membrane"/>
    <property type="evidence" value="ECO:0007669"/>
    <property type="project" value="TreeGrafter"/>
</dbReference>
<dbReference type="SUPFAM" id="SSF51445">
    <property type="entry name" value="(Trans)glycosidases"/>
    <property type="match status" value="1"/>
</dbReference>
<reference evidence="9 10" key="1">
    <citation type="submission" date="2020-08" db="EMBL/GenBank/DDBJ databases">
        <title>Croceimicrobium hydrocarbonivorans gen. nov., sp. nov., a novel marine bacterium isolated from a bacterial consortium that degrades polyethylene terephthalate.</title>
        <authorList>
            <person name="Liu R."/>
        </authorList>
    </citation>
    <scope>NUCLEOTIDE SEQUENCE [LARGE SCALE GENOMIC DNA]</scope>
    <source>
        <strain evidence="9 10">A20-9</strain>
    </source>
</reference>
<keyword evidence="4 7" id="KW-0812">Transmembrane</keyword>
<dbReference type="GO" id="GO:0016758">
    <property type="term" value="F:hexosyltransferase activity"/>
    <property type="evidence" value="ECO:0007669"/>
    <property type="project" value="TreeGrafter"/>
</dbReference>
<keyword evidence="2" id="KW-0328">Glycosyltransferase</keyword>
<dbReference type="KEGG" id="chyd:H4K34_08865"/>
<comment type="subcellular location">
    <subcellularLocation>
        <location evidence="1">Membrane</location>
        <topology evidence="1">Multi-pass membrane protein</topology>
    </subcellularLocation>
</comment>
<dbReference type="Pfam" id="PF13632">
    <property type="entry name" value="Glyco_trans_2_3"/>
    <property type="match status" value="1"/>
</dbReference>
<gene>
    <name evidence="9" type="ORF">H4K34_08865</name>
</gene>
<keyword evidence="6 7" id="KW-0472">Membrane</keyword>
<dbReference type="InterPro" id="IPR029044">
    <property type="entry name" value="Nucleotide-diphossugar_trans"/>
</dbReference>
<evidence type="ECO:0000256" key="4">
    <source>
        <dbReference type="ARBA" id="ARBA00022692"/>
    </source>
</evidence>
<name>A0A7H0VJP1_9FLAO</name>
<keyword evidence="3 9" id="KW-0808">Transferase</keyword>
<evidence type="ECO:0000256" key="2">
    <source>
        <dbReference type="ARBA" id="ARBA00022676"/>
    </source>
</evidence>
<dbReference type="PANTHER" id="PTHR43867">
    <property type="entry name" value="CELLULOSE SYNTHASE CATALYTIC SUBUNIT A [UDP-FORMING]"/>
    <property type="match status" value="1"/>
</dbReference>
<feature type="transmembrane region" description="Helical" evidence="7">
    <location>
        <begin position="50"/>
        <end position="68"/>
    </location>
</feature>
<evidence type="ECO:0000256" key="7">
    <source>
        <dbReference type="SAM" id="Phobius"/>
    </source>
</evidence>
<feature type="transmembrane region" description="Helical" evidence="7">
    <location>
        <begin position="339"/>
        <end position="361"/>
    </location>
</feature>
<keyword evidence="5 7" id="KW-1133">Transmembrane helix</keyword>
<dbReference type="EMBL" id="CP060139">
    <property type="protein sequence ID" value="QNR25939.1"/>
    <property type="molecule type" value="Genomic_DNA"/>
</dbReference>
<keyword evidence="10" id="KW-1185">Reference proteome</keyword>
<proteinExistence type="predicted"/>
<dbReference type="AlphaFoldDB" id="A0A7H0VJP1"/>
<dbReference type="Proteomes" id="UP000516305">
    <property type="component" value="Chromosome"/>
</dbReference>
<dbReference type="InterPro" id="IPR017853">
    <property type="entry name" value="GH"/>
</dbReference>
<dbReference type="PANTHER" id="PTHR43867:SF2">
    <property type="entry name" value="CELLULOSE SYNTHASE CATALYTIC SUBUNIT A [UDP-FORMING]"/>
    <property type="match status" value="1"/>
</dbReference>
<feature type="transmembrane region" description="Helical" evidence="7">
    <location>
        <begin position="401"/>
        <end position="425"/>
    </location>
</feature>
<feature type="transmembrane region" description="Helical" evidence="7">
    <location>
        <begin position="446"/>
        <end position="466"/>
    </location>
</feature>
<evidence type="ECO:0000259" key="8">
    <source>
        <dbReference type="Pfam" id="PF13632"/>
    </source>
</evidence>
<feature type="transmembrane region" description="Helical" evidence="7">
    <location>
        <begin position="472"/>
        <end position="494"/>
    </location>
</feature>
<protein>
    <submittedName>
        <fullName evidence="9">Glycosyltransferase</fullName>
    </submittedName>
</protein>
<feature type="domain" description="Glycosyltransferase 2-like" evidence="8">
    <location>
        <begin position="172"/>
        <end position="372"/>
    </location>
</feature>
<feature type="transmembrane region" description="Helical" evidence="7">
    <location>
        <begin position="309"/>
        <end position="327"/>
    </location>
</feature>
<dbReference type="RefSeq" id="WP_210760465.1">
    <property type="nucleotide sequence ID" value="NZ_CP060139.1"/>
</dbReference>
<sequence>MWYNRSRPKPVIAPSPRQRFVIRAMIIVGIAAMVLFFTEITRKEYIGYPYFYYPLLFSLGYMGLRILYEWYHYWDMSIPETPALKQDFSVDIFTTFVPGEPYDMLIHTLEAIQAISYPHTTYLCDEGNDPYLKEQCERLGIVHVYRGTVKTNAKAGNINHAIYTHAKGDICLILDPDHVPAPDFLDWVLPHFQNPEVGFVQVVQAYDNIYENLIAKASAQQTFQFYGPIMMSMNSYGTAQAIGANCTFRRKALDSIGGHAPGLAEDMHTSMKLHAAGWKSVYVPRVLSRGLVPNTLSAYYKQQLKWSRGVFELLVTTYPRIFSKLSWRQRFHYGLLPWHYFMGFLFLINFMIPILSLFSSYIPMQVGLAYFLTFAAPLLVFIILIRHYVQKWVMEEDERGFHVQGGLISIGTWWIHALGFVYTLLRRKVPYNPTPKDGQEENTLRLNIPNLAMAGLSIAAIIYGLWRDFNPYNLIMAGFAGLNILFIGFVFFASMQNRWRAYKKEVPWLERLFVRIWYLKDWFWKVRHGSYQFVRSVAFPIVILLAGFLWYISLQRDITNMETTKEDPKLAQHFVADQNAESPYRVQYRSFPFLSPAIPIEGFLLRCNGNQKYPYIHWQIQNDSISLKAFHKLLLDGHFDSQLGIWSEAIKVFKHPIYLAPFPEYGASSSLQIQKKHKELWEYLNHFFNLEGINNLMLVYNSPSPELIEASFPGFKYLKFIEIDAGVMLQSENPLDSLQSYLVRASFQNDVPWVLRFKETVSESNRDLLDSISSLYPNFSGILCTDAKDPIADGLSRPFRFFRQNQVPEPQMVERENKITPLKSAFYSQTKMACNYYKGLDWKHTKHPLFRRVIESDFKEMKSLGISHINRYGPSFYDANIFKEAEKEGLEISYCFYIGDIKSFSPENEELQAVEKSILDLVRDNRDEKSIVAWHLGGAAFSQLSQFYQAPQLLYEEDHLIRWLDKMSKEIKALDSTRPLSAELNFSVNLIEEARSIFTGARYLDGIGVNIEEGQTNLAELQKRMAQCQSPLFIQSVGPDLGVPLAQMGFRVSFNAWQDDIFSSHVALQGLKNLDGYKKRGYAKLEAAQIDSATNPLSRAEEFKVIPLARAAFSGQNQSYLCLLKENGKWRALDEEKVQVDWYLLKLDNFNEPALIKRLREKGPYISIQLPEASHRYQLVAYLIKDGYTLGTRSSLSTPLYFGTELHKPTREELEYQRKKSL</sequence>
<evidence type="ECO:0000256" key="1">
    <source>
        <dbReference type="ARBA" id="ARBA00004141"/>
    </source>
</evidence>
<evidence type="ECO:0000256" key="6">
    <source>
        <dbReference type="ARBA" id="ARBA00023136"/>
    </source>
</evidence>
<evidence type="ECO:0000256" key="3">
    <source>
        <dbReference type="ARBA" id="ARBA00022679"/>
    </source>
</evidence>
<dbReference type="InterPro" id="IPR001173">
    <property type="entry name" value="Glyco_trans_2-like"/>
</dbReference>
<dbReference type="SUPFAM" id="SSF53448">
    <property type="entry name" value="Nucleotide-diphospho-sugar transferases"/>
    <property type="match status" value="1"/>
</dbReference>
<evidence type="ECO:0000256" key="5">
    <source>
        <dbReference type="ARBA" id="ARBA00022989"/>
    </source>
</evidence>